<dbReference type="GO" id="GO:0016787">
    <property type="term" value="F:hydrolase activity"/>
    <property type="evidence" value="ECO:0007669"/>
    <property type="project" value="UniProtKB-KW"/>
</dbReference>
<dbReference type="PANTHER" id="PTHR11070">
    <property type="entry name" value="UVRD / RECB / PCRA DNA HELICASE FAMILY MEMBER"/>
    <property type="match status" value="1"/>
</dbReference>
<dbReference type="Pfam" id="PF00580">
    <property type="entry name" value="UvrD-helicase"/>
    <property type="match status" value="1"/>
</dbReference>
<keyword evidence="1" id="KW-0547">Nucleotide-binding</keyword>
<evidence type="ECO:0000313" key="8">
    <source>
        <dbReference type="EMBL" id="GLV71089.1"/>
    </source>
</evidence>
<evidence type="ECO:0000256" key="1">
    <source>
        <dbReference type="ARBA" id="ARBA00022741"/>
    </source>
</evidence>
<dbReference type="EMBL" id="BRLF01000009">
    <property type="protein sequence ID" value="GKX48646.1"/>
    <property type="molecule type" value="Genomic_DNA"/>
</dbReference>
<dbReference type="AlphaFoldDB" id="A0AAI9PF19"/>
<keyword evidence="2" id="KW-0378">Hydrolase</keyword>
<proteinExistence type="predicted"/>
<gene>
    <name evidence="8" type="ORF">Pcaca03_35330</name>
    <name evidence="7" type="ORF">SOASR016_33980</name>
</gene>
<dbReference type="InterPro" id="IPR000212">
    <property type="entry name" value="DNA_helicase_UvrD/REP"/>
</dbReference>
<organism evidence="8 10">
    <name type="scientific">Pectobacterium carotovorum subsp. carotovorum</name>
    <name type="common">Erwinia carotovora subsp. carotovora</name>
    <dbReference type="NCBI Taxonomy" id="555"/>
    <lineage>
        <taxon>Bacteria</taxon>
        <taxon>Pseudomonadati</taxon>
        <taxon>Pseudomonadota</taxon>
        <taxon>Gammaproteobacteria</taxon>
        <taxon>Enterobacterales</taxon>
        <taxon>Pectobacteriaceae</taxon>
        <taxon>Pectobacterium</taxon>
    </lineage>
</organism>
<dbReference type="SUPFAM" id="SSF52540">
    <property type="entry name" value="P-loop containing nucleoside triphosphate hydrolases"/>
    <property type="match status" value="1"/>
</dbReference>
<dbReference type="GO" id="GO:0005829">
    <property type="term" value="C:cytosol"/>
    <property type="evidence" value="ECO:0007669"/>
    <property type="project" value="TreeGrafter"/>
</dbReference>
<reference evidence="8" key="2">
    <citation type="submission" date="2023-02" db="EMBL/GenBank/DDBJ databases">
        <title>Pectobacterium carotovorum subsp. carotovorum NBRC 12380.</title>
        <authorList>
            <person name="Ichikawa N."/>
            <person name="Sato H."/>
            <person name="Tonouchi N."/>
        </authorList>
    </citation>
    <scope>NUCLEOTIDE SEQUENCE</scope>
    <source>
        <strain evidence="8">NBRC 12380</strain>
    </source>
</reference>
<keyword evidence="9" id="KW-1185">Reference proteome</keyword>
<feature type="domain" description="UvrD-like helicase ATP-binding" evidence="6">
    <location>
        <begin position="148"/>
        <end position="196"/>
    </location>
</feature>
<dbReference type="InterPro" id="IPR014016">
    <property type="entry name" value="UvrD-like_ATP-bd"/>
</dbReference>
<dbReference type="InterPro" id="IPR027417">
    <property type="entry name" value="P-loop_NTPase"/>
</dbReference>
<evidence type="ECO:0000313" key="10">
    <source>
        <dbReference type="Proteomes" id="UP001165145"/>
    </source>
</evidence>
<comment type="caution">
    <text evidence="8">The sequence shown here is derived from an EMBL/GenBank/DDBJ whole genome shotgun (WGS) entry which is preliminary data.</text>
</comment>
<dbReference type="GO" id="GO:0033202">
    <property type="term" value="C:DNA helicase complex"/>
    <property type="evidence" value="ECO:0007669"/>
    <property type="project" value="TreeGrafter"/>
</dbReference>
<accession>A0AAI9PF19</accession>
<dbReference type="GO" id="GO:0003677">
    <property type="term" value="F:DNA binding"/>
    <property type="evidence" value="ECO:0007669"/>
    <property type="project" value="InterPro"/>
</dbReference>
<evidence type="ECO:0000259" key="6">
    <source>
        <dbReference type="Pfam" id="PF00580"/>
    </source>
</evidence>
<dbReference type="Proteomes" id="UP001165145">
    <property type="component" value="Unassembled WGS sequence"/>
</dbReference>
<dbReference type="EMBL" id="BSRL01000009">
    <property type="protein sequence ID" value="GLV71089.1"/>
    <property type="molecule type" value="Genomic_DNA"/>
</dbReference>
<dbReference type="GO" id="GO:0000725">
    <property type="term" value="P:recombinational repair"/>
    <property type="evidence" value="ECO:0007669"/>
    <property type="project" value="TreeGrafter"/>
</dbReference>
<dbReference type="PANTHER" id="PTHR11070:SF2">
    <property type="entry name" value="ATP-DEPENDENT DNA HELICASE SRS2"/>
    <property type="match status" value="1"/>
</dbReference>
<keyword evidence="4" id="KW-0067">ATP-binding</keyword>
<dbReference type="RefSeq" id="WP_261867487.1">
    <property type="nucleotide sequence ID" value="NZ_BRLF01000009.1"/>
</dbReference>
<evidence type="ECO:0000313" key="9">
    <source>
        <dbReference type="Proteomes" id="UP001058167"/>
    </source>
</evidence>
<keyword evidence="3" id="KW-0347">Helicase</keyword>
<dbReference type="Gene3D" id="3.40.50.300">
    <property type="entry name" value="P-loop containing nucleotide triphosphate hydrolases"/>
    <property type="match status" value="2"/>
</dbReference>
<name>A0AAI9PF19_PECCC</name>
<evidence type="ECO:0000256" key="4">
    <source>
        <dbReference type="ARBA" id="ARBA00022840"/>
    </source>
</evidence>
<dbReference type="Proteomes" id="UP001058167">
    <property type="component" value="Unassembled WGS sequence"/>
</dbReference>
<evidence type="ECO:0000313" key="7">
    <source>
        <dbReference type="EMBL" id="GKX48646.1"/>
    </source>
</evidence>
<sequence>MNNKIIIACAGAGKTHRIVNEAIESGGKTLIITYTINNQKEIYEKYKQLGGRDFLSFKVKGLFTFILEDIIRPYQNIVFNKRIESLIFNETDPHRKNNRAIPGRKEILENGDINPLHYLTSDGNKIHSTYIAKLGAYIIKKTKGAPIKRLEEIYNNMYFDEVQDLVGWDYEIIKSISKSKKLSLCCVGDFRQTIYQTAITTKKPITTSEKINFFNENEFSEENISKSRRCILDICKFSDIVHDGQGFEPTTSAVEITDSEILKHTGVFVIKDSDVNKYIDKFKPAIIRLNSESGKKYNIDKLLKITYGKSKGLGYDRTLIIPTKNYIDFICGNKNIFDAQKTESSKNKLYVALTRARYSVAIVFPDIIPETCELTIWNP</sequence>
<dbReference type="GO" id="GO:0043138">
    <property type="term" value="F:3'-5' DNA helicase activity"/>
    <property type="evidence" value="ECO:0007669"/>
    <property type="project" value="TreeGrafter"/>
</dbReference>
<evidence type="ECO:0000256" key="5">
    <source>
        <dbReference type="ARBA" id="ARBA00034923"/>
    </source>
</evidence>
<evidence type="ECO:0000256" key="3">
    <source>
        <dbReference type="ARBA" id="ARBA00022806"/>
    </source>
</evidence>
<evidence type="ECO:0000256" key="2">
    <source>
        <dbReference type="ARBA" id="ARBA00022801"/>
    </source>
</evidence>
<protein>
    <recommendedName>
        <fullName evidence="5">DNA 3'-5' helicase II</fullName>
    </recommendedName>
</protein>
<dbReference type="GO" id="GO:0005524">
    <property type="term" value="F:ATP binding"/>
    <property type="evidence" value="ECO:0007669"/>
    <property type="project" value="UniProtKB-KW"/>
</dbReference>
<reference evidence="7" key="1">
    <citation type="submission" date="2022-06" db="EMBL/GenBank/DDBJ databases">
        <title>Draft genome sequences of Pectobacterium carotovorum subsp. carotovorum str. NBRC12380.</title>
        <authorList>
            <person name="Wakabayashi Y."/>
            <person name="Kojima K."/>
        </authorList>
    </citation>
    <scope>NUCLEOTIDE SEQUENCE</scope>
    <source>
        <strain evidence="7">NBRC 12380</strain>
    </source>
</reference>